<dbReference type="SUPFAM" id="SSF101898">
    <property type="entry name" value="NHL repeat"/>
    <property type="match status" value="1"/>
</dbReference>
<sequence>LPAPLCCGGLAGLPADSRLFVFDEANRRVLTAALGEDDSGQPIGCELAAVGHRHTGSFGRLAVVADSSALLLTDFLGRRLLQIRLETGEAADSGSPVSVVVDASGRVFVSYTEDHVIDIYSPEGVRLLGRLGKLGRPGGGRGRRDGRILLESPCGLAVWPGLEPGLTWLAVAERDARRLR</sequence>
<evidence type="ECO:0000313" key="2">
    <source>
        <dbReference type="WBParaSite" id="maker-uti_cns_0001574-snap-gene-0.5-mRNA-1"/>
    </source>
</evidence>
<dbReference type="WBParaSite" id="maker-uti_cns_0001574-snap-gene-0.5-mRNA-1">
    <property type="protein sequence ID" value="maker-uti_cns_0001574-snap-gene-0.5-mRNA-1"/>
    <property type="gene ID" value="maker-uti_cns_0001574-snap-gene-0.5"/>
</dbReference>
<reference evidence="2" key="1">
    <citation type="submission" date="2016-11" db="UniProtKB">
        <authorList>
            <consortium name="WormBaseParasite"/>
        </authorList>
    </citation>
    <scope>IDENTIFICATION</scope>
</reference>
<dbReference type="AlphaFoldDB" id="A0A1I8GE67"/>
<name>A0A1I8GE67_9PLAT</name>
<keyword evidence="1" id="KW-1185">Reference proteome</keyword>
<organism evidence="1 2">
    <name type="scientific">Macrostomum lignano</name>
    <dbReference type="NCBI Taxonomy" id="282301"/>
    <lineage>
        <taxon>Eukaryota</taxon>
        <taxon>Metazoa</taxon>
        <taxon>Spiralia</taxon>
        <taxon>Lophotrochozoa</taxon>
        <taxon>Platyhelminthes</taxon>
        <taxon>Rhabditophora</taxon>
        <taxon>Macrostomorpha</taxon>
        <taxon>Macrostomida</taxon>
        <taxon>Macrostomidae</taxon>
        <taxon>Macrostomum</taxon>
    </lineage>
</organism>
<accession>A0A1I8GE67</accession>
<dbReference type="Gene3D" id="2.120.10.30">
    <property type="entry name" value="TolB, C-terminal domain"/>
    <property type="match status" value="1"/>
</dbReference>
<proteinExistence type="predicted"/>
<dbReference type="InterPro" id="IPR011042">
    <property type="entry name" value="6-blade_b-propeller_TolB-like"/>
</dbReference>
<protein>
    <submittedName>
        <fullName evidence="2">SGL domain-containing protein</fullName>
    </submittedName>
</protein>
<dbReference type="Proteomes" id="UP000095280">
    <property type="component" value="Unplaced"/>
</dbReference>
<evidence type="ECO:0000313" key="1">
    <source>
        <dbReference type="Proteomes" id="UP000095280"/>
    </source>
</evidence>